<feature type="active site" description="Nucleophile" evidence="6">
    <location>
        <position position="110"/>
    </location>
</feature>
<evidence type="ECO:0000259" key="8">
    <source>
        <dbReference type="Pfam" id="PF17676"/>
    </source>
</evidence>
<reference evidence="9 10" key="1">
    <citation type="submission" date="2019-01" db="EMBL/GenBank/DDBJ databases">
        <title>Filimonas sp. strain TTM-71.</title>
        <authorList>
            <person name="Chen W.-M."/>
        </authorList>
    </citation>
    <scope>NUCLEOTIDE SEQUENCE [LARGE SCALE GENOMIC DNA]</scope>
    <source>
        <strain evidence="9 10">TTM-71</strain>
    </source>
</reference>
<feature type="active site" description="Charge relay system" evidence="6">
    <location>
        <position position="276"/>
    </location>
</feature>
<dbReference type="OrthoDB" id="9807329at2"/>
<evidence type="ECO:0000256" key="5">
    <source>
        <dbReference type="ARBA" id="ARBA00022825"/>
    </source>
</evidence>
<feature type="domain" description="LD-carboxypeptidase C-terminal" evidence="8">
    <location>
        <begin position="175"/>
        <end position="289"/>
    </location>
</feature>
<keyword evidence="4" id="KW-0378">Hydrolase</keyword>
<dbReference type="CDD" id="cd07025">
    <property type="entry name" value="Peptidase_S66"/>
    <property type="match status" value="1"/>
</dbReference>
<accession>A0A4Q1D5Z3</accession>
<keyword evidence="10" id="KW-1185">Reference proteome</keyword>
<dbReference type="AlphaFoldDB" id="A0A4Q1D5Z3"/>
<evidence type="ECO:0000256" key="2">
    <source>
        <dbReference type="ARBA" id="ARBA00022645"/>
    </source>
</evidence>
<comment type="caution">
    <text evidence="9">The sequence shown here is derived from an EMBL/GenBank/DDBJ whole genome shotgun (WGS) entry which is preliminary data.</text>
</comment>
<feature type="domain" description="LD-carboxypeptidase N-terminal" evidence="7">
    <location>
        <begin position="14"/>
        <end position="129"/>
    </location>
</feature>
<proteinExistence type="inferred from homology"/>
<dbReference type="InterPro" id="IPR027461">
    <property type="entry name" value="Carboxypeptidase_A_C_sf"/>
</dbReference>
<evidence type="ECO:0000256" key="6">
    <source>
        <dbReference type="PIRSR" id="PIRSR028757-1"/>
    </source>
</evidence>
<sequence length="304" mass="33664">MVLVPPALKKGDTIGIVCPSGYMALEKMEKCIAALRRWGFHVKMGSTPGQQFHYFSGTDEDRLADLQQMMDDSGVQAILCGRGGYGMSRIIDRLQWEKFRQQPKWIIGYSDITLLHAHLFATEQIASLHSPMAGAFNDCTGAEDVFLNSIYQAITGCTMQYSATPHSMNRPGEASGPLTGGNLSLLAHLIGSASDYDTSGHLLFIEDVGEYLYNIDRMWLQLKRSGKLSRLAGLIVGSFSDMKDTTIPFGSQVYDIILEQVKEYDYPVCFDFPVGHVHENFALKSGVVHRLQVGTNVLLSEVQL</sequence>
<dbReference type="SUPFAM" id="SSF52317">
    <property type="entry name" value="Class I glutamine amidotransferase-like"/>
    <property type="match status" value="1"/>
</dbReference>
<dbReference type="GO" id="GO:0008236">
    <property type="term" value="F:serine-type peptidase activity"/>
    <property type="evidence" value="ECO:0007669"/>
    <property type="project" value="UniProtKB-KW"/>
</dbReference>
<dbReference type="PANTHER" id="PTHR30237">
    <property type="entry name" value="MURAMOYLTETRAPEPTIDE CARBOXYPEPTIDASE"/>
    <property type="match status" value="1"/>
</dbReference>
<protein>
    <submittedName>
        <fullName evidence="9">LD-carboxypeptidase</fullName>
    </submittedName>
</protein>
<keyword evidence="5" id="KW-0720">Serine protease</keyword>
<dbReference type="InterPro" id="IPR040921">
    <property type="entry name" value="Peptidase_S66C"/>
</dbReference>
<evidence type="ECO:0000313" key="10">
    <source>
        <dbReference type="Proteomes" id="UP000290545"/>
    </source>
</evidence>
<keyword evidence="2 9" id="KW-0121">Carboxypeptidase</keyword>
<evidence type="ECO:0000256" key="3">
    <source>
        <dbReference type="ARBA" id="ARBA00022670"/>
    </source>
</evidence>
<dbReference type="Gene3D" id="3.50.30.60">
    <property type="entry name" value="LD-carboxypeptidase A C-terminal domain-like"/>
    <property type="match status" value="1"/>
</dbReference>
<gene>
    <name evidence="9" type="ORF">ESB13_13100</name>
</gene>
<dbReference type="PIRSF" id="PIRSF028757">
    <property type="entry name" value="LD-carboxypeptidase"/>
    <property type="match status" value="1"/>
</dbReference>
<evidence type="ECO:0000259" key="7">
    <source>
        <dbReference type="Pfam" id="PF02016"/>
    </source>
</evidence>
<dbReference type="InterPro" id="IPR040449">
    <property type="entry name" value="Peptidase_S66_N"/>
</dbReference>
<dbReference type="InterPro" id="IPR027478">
    <property type="entry name" value="LdcA_N"/>
</dbReference>
<dbReference type="GO" id="GO:0004180">
    <property type="term" value="F:carboxypeptidase activity"/>
    <property type="evidence" value="ECO:0007669"/>
    <property type="project" value="UniProtKB-KW"/>
</dbReference>
<dbReference type="GO" id="GO:0006508">
    <property type="term" value="P:proteolysis"/>
    <property type="evidence" value="ECO:0007669"/>
    <property type="project" value="UniProtKB-KW"/>
</dbReference>
<evidence type="ECO:0000256" key="4">
    <source>
        <dbReference type="ARBA" id="ARBA00022801"/>
    </source>
</evidence>
<dbReference type="Proteomes" id="UP000290545">
    <property type="component" value="Unassembled WGS sequence"/>
</dbReference>
<comment type="similarity">
    <text evidence="1">Belongs to the peptidase S66 family.</text>
</comment>
<dbReference type="EMBL" id="SDHZ01000002">
    <property type="protein sequence ID" value="RXK83057.1"/>
    <property type="molecule type" value="Genomic_DNA"/>
</dbReference>
<dbReference type="RefSeq" id="WP_129003987.1">
    <property type="nucleotide sequence ID" value="NZ_SDHZ01000002.1"/>
</dbReference>
<keyword evidence="3" id="KW-0645">Protease</keyword>
<name>A0A4Q1D5Z3_9BACT</name>
<evidence type="ECO:0000313" key="9">
    <source>
        <dbReference type="EMBL" id="RXK83057.1"/>
    </source>
</evidence>
<evidence type="ECO:0000256" key="1">
    <source>
        <dbReference type="ARBA" id="ARBA00010233"/>
    </source>
</evidence>
<dbReference type="InterPro" id="IPR029062">
    <property type="entry name" value="Class_I_gatase-like"/>
</dbReference>
<dbReference type="PANTHER" id="PTHR30237:SF2">
    <property type="entry name" value="MUREIN TETRAPEPTIDE CARBOXYPEPTIDASE"/>
    <property type="match status" value="1"/>
</dbReference>
<organism evidence="9 10">
    <name type="scientific">Filimonas effusa</name>
    <dbReference type="NCBI Taxonomy" id="2508721"/>
    <lineage>
        <taxon>Bacteria</taxon>
        <taxon>Pseudomonadati</taxon>
        <taxon>Bacteroidota</taxon>
        <taxon>Chitinophagia</taxon>
        <taxon>Chitinophagales</taxon>
        <taxon>Chitinophagaceae</taxon>
        <taxon>Filimonas</taxon>
    </lineage>
</organism>
<feature type="active site" description="Charge relay system" evidence="6">
    <location>
        <position position="206"/>
    </location>
</feature>
<dbReference type="InterPro" id="IPR003507">
    <property type="entry name" value="S66_fam"/>
</dbReference>
<dbReference type="Pfam" id="PF02016">
    <property type="entry name" value="Peptidase_S66"/>
    <property type="match status" value="1"/>
</dbReference>
<dbReference type="Gene3D" id="3.40.50.10740">
    <property type="entry name" value="Class I glutamine amidotransferase-like"/>
    <property type="match status" value="1"/>
</dbReference>
<dbReference type="Pfam" id="PF17676">
    <property type="entry name" value="Peptidase_S66C"/>
    <property type="match status" value="1"/>
</dbReference>
<dbReference type="SUPFAM" id="SSF141986">
    <property type="entry name" value="LD-carboxypeptidase A C-terminal domain-like"/>
    <property type="match status" value="1"/>
</dbReference>